<dbReference type="NCBIfam" id="TIGR02467">
    <property type="entry name" value="CbiE"/>
    <property type="match status" value="1"/>
</dbReference>
<dbReference type="AlphaFoldDB" id="A0A561UN47"/>
<reference evidence="7 8" key="1">
    <citation type="submission" date="2019-06" db="EMBL/GenBank/DDBJ databases">
        <title>Sequencing the genomes of 1000 actinobacteria strains.</title>
        <authorList>
            <person name="Klenk H.-P."/>
        </authorList>
    </citation>
    <scope>NUCLEOTIDE SEQUENCE [LARGE SCALE GENOMIC DNA]</scope>
    <source>
        <strain evidence="7 8">DSM 44826</strain>
    </source>
</reference>
<proteinExistence type="predicted"/>
<organism evidence="7 8">
    <name type="scientific">Kitasatospora viridis</name>
    <dbReference type="NCBI Taxonomy" id="281105"/>
    <lineage>
        <taxon>Bacteria</taxon>
        <taxon>Bacillati</taxon>
        <taxon>Actinomycetota</taxon>
        <taxon>Actinomycetes</taxon>
        <taxon>Kitasatosporales</taxon>
        <taxon>Streptomycetaceae</taxon>
        <taxon>Kitasatospora</taxon>
    </lineage>
</organism>
<name>A0A561UN47_9ACTN</name>
<comment type="pathway">
    <text evidence="1">Cofactor biosynthesis; adenosylcobalamin biosynthesis.</text>
</comment>
<dbReference type="SUPFAM" id="SSF53335">
    <property type="entry name" value="S-adenosyl-L-methionine-dependent methyltransferases"/>
    <property type="match status" value="1"/>
</dbReference>
<dbReference type="InterPro" id="IPR014008">
    <property type="entry name" value="Cbl_synth_MTase_CbiT"/>
</dbReference>
<evidence type="ECO:0000256" key="3">
    <source>
        <dbReference type="ARBA" id="ARBA00022603"/>
    </source>
</evidence>
<dbReference type="Gene3D" id="3.40.50.150">
    <property type="entry name" value="Vaccinia Virus protein VP39"/>
    <property type="match status" value="1"/>
</dbReference>
<dbReference type="InterPro" id="IPR029063">
    <property type="entry name" value="SAM-dependent_MTases_sf"/>
</dbReference>
<evidence type="ECO:0000256" key="1">
    <source>
        <dbReference type="ARBA" id="ARBA00004953"/>
    </source>
</evidence>
<dbReference type="SUPFAM" id="SSF53790">
    <property type="entry name" value="Tetrapyrrole methylase"/>
    <property type="match status" value="1"/>
</dbReference>
<gene>
    <name evidence="7" type="ORF">FHX73_114657</name>
</gene>
<feature type="domain" description="Tetrapyrrole methylase" evidence="6">
    <location>
        <begin position="10"/>
        <end position="196"/>
    </location>
</feature>
<dbReference type="PIRSF" id="PIRSF036428">
    <property type="entry name" value="CobL"/>
    <property type="match status" value="1"/>
</dbReference>
<accession>A0A561UN47</accession>
<dbReference type="GO" id="GO:0009236">
    <property type="term" value="P:cobalamin biosynthetic process"/>
    <property type="evidence" value="ECO:0007669"/>
    <property type="project" value="UniProtKB-UniPathway"/>
</dbReference>
<dbReference type="Gene3D" id="3.30.950.10">
    <property type="entry name" value="Methyltransferase, Cobalt-precorrin-4 Transmethylase, Domain 2"/>
    <property type="match status" value="1"/>
</dbReference>
<evidence type="ECO:0000256" key="2">
    <source>
        <dbReference type="ARBA" id="ARBA00022573"/>
    </source>
</evidence>
<protein>
    <submittedName>
        <fullName evidence="7">Precorrin-6Y C5,15-methyltransferase (Decarboxylating)</fullName>
    </submittedName>
</protein>
<keyword evidence="5" id="KW-0949">S-adenosyl-L-methionine</keyword>
<dbReference type="NCBIfam" id="TIGR02469">
    <property type="entry name" value="CbiT"/>
    <property type="match status" value="1"/>
</dbReference>
<evidence type="ECO:0000313" key="7">
    <source>
        <dbReference type="EMBL" id="TWG00777.1"/>
    </source>
</evidence>
<dbReference type="Pfam" id="PF00590">
    <property type="entry name" value="TP_methylase"/>
    <property type="match status" value="1"/>
</dbReference>
<dbReference type="InterPro" id="IPR014776">
    <property type="entry name" value="4pyrrole_Mease_sub2"/>
</dbReference>
<evidence type="ECO:0000256" key="5">
    <source>
        <dbReference type="ARBA" id="ARBA00022691"/>
    </source>
</evidence>
<dbReference type="EMBL" id="VIWT01000001">
    <property type="protein sequence ID" value="TWG00777.1"/>
    <property type="molecule type" value="Genomic_DNA"/>
</dbReference>
<dbReference type="OrthoDB" id="9787825at2"/>
<comment type="caution">
    <text evidence="7">The sequence shown here is derived from an EMBL/GenBank/DDBJ whole genome shotgun (WGS) entry which is preliminary data.</text>
</comment>
<keyword evidence="3 7" id="KW-0489">Methyltransferase</keyword>
<dbReference type="PANTHER" id="PTHR43182:SF1">
    <property type="entry name" value="COBALT-PRECORRIN-7 C(5)-METHYLTRANSFERASE"/>
    <property type="match status" value="1"/>
</dbReference>
<dbReference type="GO" id="GO:0008276">
    <property type="term" value="F:protein methyltransferase activity"/>
    <property type="evidence" value="ECO:0007669"/>
    <property type="project" value="InterPro"/>
</dbReference>
<keyword evidence="8" id="KW-1185">Reference proteome</keyword>
<dbReference type="Proteomes" id="UP000317940">
    <property type="component" value="Unassembled WGS sequence"/>
</dbReference>
<evidence type="ECO:0000259" key="6">
    <source>
        <dbReference type="Pfam" id="PF00590"/>
    </source>
</evidence>
<dbReference type="InterPro" id="IPR014777">
    <property type="entry name" value="4pyrrole_Mease_sub1"/>
</dbReference>
<keyword evidence="4 7" id="KW-0808">Transferase</keyword>
<dbReference type="InterPro" id="IPR006365">
    <property type="entry name" value="Cbl_synth_CobL"/>
</dbReference>
<dbReference type="InterPro" id="IPR050714">
    <property type="entry name" value="Cobalamin_biosynth_MTase"/>
</dbReference>
<dbReference type="GO" id="GO:0032259">
    <property type="term" value="P:methylation"/>
    <property type="evidence" value="ECO:0007669"/>
    <property type="project" value="UniProtKB-KW"/>
</dbReference>
<evidence type="ECO:0000256" key="4">
    <source>
        <dbReference type="ARBA" id="ARBA00022679"/>
    </source>
</evidence>
<dbReference type="InterPro" id="IPR035996">
    <property type="entry name" value="4pyrrol_Methylase_sf"/>
</dbReference>
<dbReference type="UniPathway" id="UPA00148"/>
<dbReference type="Gene3D" id="3.40.1010.10">
    <property type="entry name" value="Cobalt-precorrin-4 Transmethylase, Domain 1"/>
    <property type="match status" value="1"/>
</dbReference>
<evidence type="ECO:0000313" key="8">
    <source>
        <dbReference type="Proteomes" id="UP000317940"/>
    </source>
</evidence>
<dbReference type="InterPro" id="IPR000878">
    <property type="entry name" value="4pyrrol_Mease"/>
</dbReference>
<dbReference type="RefSeq" id="WP_145906823.1">
    <property type="nucleotide sequence ID" value="NZ_BAAAMZ010000003.1"/>
</dbReference>
<keyword evidence="2" id="KW-0169">Cobalamin biosynthesis</keyword>
<dbReference type="InterPro" id="IPR012818">
    <property type="entry name" value="CbiE"/>
</dbReference>
<dbReference type="CDD" id="cd11644">
    <property type="entry name" value="Precorrin-6Y-MT"/>
    <property type="match status" value="1"/>
</dbReference>
<dbReference type="PANTHER" id="PTHR43182">
    <property type="entry name" value="COBALT-PRECORRIN-6B C(15)-METHYLTRANSFERASE (DECARBOXYLATING)"/>
    <property type="match status" value="1"/>
</dbReference>
<sequence length="417" mass="43189">MSSTAAPEPVTVVGIGADGWAGLGPAGRAALAAADAVVGGGRQLALLPEELAAERIAWPSPLRPAVPGLFARLAGRRVAVLASGDPMFFGIGRTLAEELGAERLRVLPHPSSVSYACARLGWPVEETPVVSLVGRDPDTLVGALHDGRRLLVLSADAHTPALVAGLLAARGFGPSRLRVLERLGAPGERELDGTAGTWTHPAGDPLNLVAVDCRAAADTPRRSLVPGLADELFESDGQLTKRHIRAATLATLAPAPGELLWDVGGGSGSIGIEWLRADPSCRAVSVEKSPLRAERIARNARALGVPRLRVVTGGAPGALAGLPVPDAVFVGGGLTAPGLLEACWAALPTGGRLVANTVTLESEALLTEWYRRHGGELVRLAVAHAVPVGGFTGWRQAMPVTQWSVTKRGETERGETK</sequence>